<dbReference type="GO" id="GO:0005524">
    <property type="term" value="F:ATP binding"/>
    <property type="evidence" value="ECO:0007669"/>
    <property type="project" value="UniProtKB-KW"/>
</dbReference>
<dbReference type="GO" id="GO:0008514">
    <property type="term" value="F:organic anion transmembrane transporter activity"/>
    <property type="evidence" value="ECO:0007669"/>
    <property type="project" value="UniProtKB-ARBA"/>
</dbReference>
<dbReference type="GO" id="GO:0140359">
    <property type="term" value="F:ABC-type transporter activity"/>
    <property type="evidence" value="ECO:0007669"/>
    <property type="project" value="InterPro"/>
</dbReference>
<proteinExistence type="inferred from homology"/>
<keyword evidence="4 9" id="KW-0812">Transmembrane</keyword>
<dbReference type="EMBL" id="CAJOAX010010636">
    <property type="protein sequence ID" value="CAF4078651.1"/>
    <property type="molecule type" value="Genomic_DNA"/>
</dbReference>
<dbReference type="GO" id="GO:0016887">
    <property type="term" value="F:ATP hydrolysis activity"/>
    <property type="evidence" value="ECO:0007669"/>
    <property type="project" value="InterPro"/>
</dbReference>
<keyword evidence="3" id="KW-0813">Transport</keyword>
<evidence type="ECO:0000256" key="1">
    <source>
        <dbReference type="ARBA" id="ARBA00004141"/>
    </source>
</evidence>
<dbReference type="InterPro" id="IPR003593">
    <property type="entry name" value="AAA+_ATPase"/>
</dbReference>
<dbReference type="Pfam" id="PF01061">
    <property type="entry name" value="ABC2_membrane"/>
    <property type="match status" value="1"/>
</dbReference>
<dbReference type="GO" id="GO:0016324">
    <property type="term" value="C:apical plasma membrane"/>
    <property type="evidence" value="ECO:0007669"/>
    <property type="project" value="UniProtKB-ARBA"/>
</dbReference>
<feature type="transmembrane region" description="Helical" evidence="9">
    <location>
        <begin position="609"/>
        <end position="640"/>
    </location>
</feature>
<feature type="transmembrane region" description="Helical" evidence="9">
    <location>
        <begin position="499"/>
        <end position="520"/>
    </location>
</feature>
<evidence type="ECO:0000256" key="8">
    <source>
        <dbReference type="ARBA" id="ARBA00023136"/>
    </source>
</evidence>
<evidence type="ECO:0000313" key="12">
    <source>
        <dbReference type="Proteomes" id="UP000663823"/>
    </source>
</evidence>
<feature type="transmembrane region" description="Helical" evidence="9">
    <location>
        <begin position="696"/>
        <end position="716"/>
    </location>
</feature>
<dbReference type="FunFam" id="3.40.50.300:FF:000622">
    <property type="entry name" value="ATP-binding cassette sub-family G member 2"/>
    <property type="match status" value="1"/>
</dbReference>
<name>A0A819TUC7_9BILA</name>
<dbReference type="InterPro" id="IPR027417">
    <property type="entry name" value="P-loop_NTPase"/>
</dbReference>
<dbReference type="PANTHER" id="PTHR48041:SF116">
    <property type="entry name" value="PROTEIN BROWN"/>
    <property type="match status" value="1"/>
</dbReference>
<keyword evidence="8 9" id="KW-0472">Membrane</keyword>
<dbReference type="GO" id="GO:0015562">
    <property type="term" value="F:efflux transmembrane transporter activity"/>
    <property type="evidence" value="ECO:0007669"/>
    <property type="project" value="UniProtKB-ARBA"/>
</dbReference>
<protein>
    <recommendedName>
        <fullName evidence="10">ABC transporter domain-containing protein</fullName>
    </recommendedName>
</protein>
<gene>
    <name evidence="11" type="ORF">OTI717_LOCUS33071</name>
</gene>
<reference evidence="11" key="1">
    <citation type="submission" date="2021-02" db="EMBL/GenBank/DDBJ databases">
        <authorList>
            <person name="Nowell W R."/>
        </authorList>
    </citation>
    <scope>NUCLEOTIDE SEQUENCE</scope>
</reference>
<dbReference type="SUPFAM" id="SSF52540">
    <property type="entry name" value="P-loop containing nucleoside triphosphate hydrolases"/>
    <property type="match status" value="1"/>
</dbReference>
<dbReference type="InterPro" id="IPR043926">
    <property type="entry name" value="ABCG_dom"/>
</dbReference>
<feature type="transmembrane region" description="Helical" evidence="9">
    <location>
        <begin position="555"/>
        <end position="574"/>
    </location>
</feature>
<dbReference type="Pfam" id="PF16413">
    <property type="entry name" value="Mlh1_C"/>
    <property type="match status" value="1"/>
</dbReference>
<dbReference type="Pfam" id="PF19055">
    <property type="entry name" value="ABC2_membrane_7"/>
    <property type="match status" value="1"/>
</dbReference>
<feature type="domain" description="ABC transporter" evidence="10">
    <location>
        <begin position="147"/>
        <end position="384"/>
    </location>
</feature>
<dbReference type="PROSITE" id="PS50893">
    <property type="entry name" value="ABC_TRANSPORTER_2"/>
    <property type="match status" value="1"/>
</dbReference>
<dbReference type="SMART" id="SM00382">
    <property type="entry name" value="AAA"/>
    <property type="match status" value="1"/>
</dbReference>
<dbReference type="InterPro" id="IPR032189">
    <property type="entry name" value="Mlh1_C"/>
</dbReference>
<evidence type="ECO:0000259" key="10">
    <source>
        <dbReference type="PROSITE" id="PS50893"/>
    </source>
</evidence>
<dbReference type="Proteomes" id="UP000663823">
    <property type="component" value="Unassembled WGS sequence"/>
</dbReference>
<comment type="subcellular location">
    <subcellularLocation>
        <location evidence="1">Membrane</location>
        <topology evidence="1">Multi-pass membrane protein</topology>
    </subcellularLocation>
</comment>
<dbReference type="AlphaFoldDB" id="A0A819TUC7"/>
<dbReference type="InterPro" id="IPR003439">
    <property type="entry name" value="ABC_transporter-like_ATP-bd"/>
</dbReference>
<keyword evidence="6" id="KW-0067">ATP-binding</keyword>
<evidence type="ECO:0000256" key="6">
    <source>
        <dbReference type="ARBA" id="ARBA00022840"/>
    </source>
</evidence>
<dbReference type="PANTHER" id="PTHR48041">
    <property type="entry name" value="ABC TRANSPORTER G FAMILY MEMBER 28"/>
    <property type="match status" value="1"/>
</dbReference>
<keyword evidence="5" id="KW-0547">Nucleotide-binding</keyword>
<dbReference type="InterPro" id="IPR013525">
    <property type="entry name" value="ABC2_TM"/>
</dbReference>
<accession>A0A819TUC7</accession>
<comment type="similarity">
    <text evidence="2">Belongs to the ABC transporter superfamily. ABCG family. Eye pigment precursor importer (TC 3.A.1.204) subfamily.</text>
</comment>
<dbReference type="InterPro" id="IPR050352">
    <property type="entry name" value="ABCG_transporters"/>
</dbReference>
<organism evidence="11 12">
    <name type="scientific">Rotaria sordida</name>
    <dbReference type="NCBI Taxonomy" id="392033"/>
    <lineage>
        <taxon>Eukaryota</taxon>
        <taxon>Metazoa</taxon>
        <taxon>Spiralia</taxon>
        <taxon>Gnathifera</taxon>
        <taxon>Rotifera</taxon>
        <taxon>Eurotatoria</taxon>
        <taxon>Bdelloidea</taxon>
        <taxon>Philodinida</taxon>
        <taxon>Philodinidae</taxon>
        <taxon>Rotaria</taxon>
    </lineage>
</organism>
<dbReference type="Pfam" id="PF00005">
    <property type="entry name" value="ABC_tran"/>
    <property type="match status" value="1"/>
</dbReference>
<evidence type="ECO:0000256" key="4">
    <source>
        <dbReference type="ARBA" id="ARBA00022692"/>
    </source>
</evidence>
<dbReference type="CDD" id="cd03213">
    <property type="entry name" value="ABCG_EPDR"/>
    <property type="match status" value="1"/>
</dbReference>
<keyword evidence="7 9" id="KW-1133">Transmembrane helix</keyword>
<evidence type="ECO:0000256" key="3">
    <source>
        <dbReference type="ARBA" id="ARBA00022448"/>
    </source>
</evidence>
<evidence type="ECO:0000313" key="11">
    <source>
        <dbReference type="EMBL" id="CAF4078651.1"/>
    </source>
</evidence>
<evidence type="ECO:0000256" key="2">
    <source>
        <dbReference type="ARBA" id="ARBA00005814"/>
    </source>
</evidence>
<sequence>MHIYSKEDGDTEEKQHWAIEHLLYHAFKTMLVPSKHLRKAFIKLTEVQQLYKVFERLANDEKEDIIFPLLKTTTPVYNDSIILESTLIDSNNYQQNDLIDNNKEKEKSIEISFNTNEFELITISFYNINYIIGNNRIINKLSTRFQTKTFQFWKPIPSKQILTNVSGIFTPGMNAILGPTGCGKSTLLDILADRKDSHGLSGNVLVSGQPRPSYFKYIIGYVIQDDILSGTLTVRENLLFSANIRLPRSIKMNKRIERVNQIIRDLDLESCADTLIGTDFVRGISGGEKKRTSIGMELVLSPNLLFLDEPTTGLDACTAQNVMSCLHKLSRQGRTIIFSIHQPRYSIFKLFDRVLFLFAGHNIYLGPSIDVLSYFASHGYNCEEHNNPADFVLDLLIESNNTCSTKLQTAYLHSNMHLNICQIIRNDMNKNENKDNSLLKYNTFRTYSHEFYYVAQRTLCNVLRNPSLFASQIISVIIYGLFTGLIFNKLETTVEIGAYNRFGAIFFIISCQVLGAVNALEPLIKERALFIHENVSGYYRISSFYLAKLIIDLPLVHIIPSIIYIIITFFLTGLRQSIENFIIFFITNLMAKIFGSSMCYFIAASTSTFGIALVMVICCYVTMMLFSGFLINIASIVNFLRWIQWISVFRYASNVLAINEFRNLTLCSPFDIDVCSMKGEDILSHRHISYATNWDIWKNILALSLISLIFFIMAYIQLLRIKKFK</sequence>
<feature type="transmembrane region" description="Helical" evidence="9">
    <location>
        <begin position="468"/>
        <end position="487"/>
    </location>
</feature>
<evidence type="ECO:0000256" key="7">
    <source>
        <dbReference type="ARBA" id="ARBA00022989"/>
    </source>
</evidence>
<dbReference type="Gene3D" id="3.40.50.300">
    <property type="entry name" value="P-loop containing nucleotide triphosphate hydrolases"/>
    <property type="match status" value="1"/>
</dbReference>
<evidence type="ECO:0000256" key="5">
    <source>
        <dbReference type="ARBA" id="ARBA00022741"/>
    </source>
</evidence>
<evidence type="ECO:0000256" key="9">
    <source>
        <dbReference type="SAM" id="Phobius"/>
    </source>
</evidence>
<feature type="transmembrane region" description="Helical" evidence="9">
    <location>
        <begin position="581"/>
        <end position="603"/>
    </location>
</feature>
<comment type="caution">
    <text evidence="11">The sequence shown here is derived from an EMBL/GenBank/DDBJ whole genome shotgun (WGS) entry which is preliminary data.</text>
</comment>